<dbReference type="InterPro" id="IPR011990">
    <property type="entry name" value="TPR-like_helical_dom_sf"/>
</dbReference>
<feature type="repeat" description="PPR" evidence="3">
    <location>
        <begin position="206"/>
        <end position="240"/>
    </location>
</feature>
<dbReference type="Proteomes" id="UP001370490">
    <property type="component" value="Unassembled WGS sequence"/>
</dbReference>
<dbReference type="Pfam" id="PF12854">
    <property type="entry name" value="PPR_1"/>
    <property type="match status" value="1"/>
</dbReference>
<dbReference type="Pfam" id="PF20431">
    <property type="entry name" value="E_motif"/>
    <property type="match status" value="1"/>
</dbReference>
<evidence type="ECO:0000256" key="3">
    <source>
        <dbReference type="PROSITE-ProRule" id="PRU00708"/>
    </source>
</evidence>
<evidence type="ECO:0000256" key="2">
    <source>
        <dbReference type="ARBA" id="ARBA00022737"/>
    </source>
</evidence>
<dbReference type="Pfam" id="PF13812">
    <property type="entry name" value="PPR_3"/>
    <property type="match status" value="1"/>
</dbReference>
<comment type="caution">
    <text evidence="4">The sequence shown here is derived from an EMBL/GenBank/DDBJ whole genome shotgun (WGS) entry which is preliminary data.</text>
</comment>
<keyword evidence="5" id="KW-1185">Reference proteome</keyword>
<accession>A0AAN8UK86</accession>
<sequence length="563" mass="63576">MRPRATKIPAKLPLPKSLISSLQSSTKKKKCYIPQSPLETHFISLIHSSNSTLQLKQIHAKIILHNLSNNSRITTQLISSSSLHKSTEYALLILRNFQSPNVYLFNALIRGFSDNTHFKKSIFYFNLMLRLSVKPNWLTLPFVLKSVGALGFCRLGMGLHSGAVKWGLEFDSFVRVSLVDMYVKVGFLEFAQKVFDESCESVKLGTVLLWNVLIGGWCKAGNLRKALELLEAMPERSTVSWNCLIDGFMRNGKVDTAVQFFDRIPGKNVASWTTMISGFSQNGYDEKALSMFFRMLEDGVRPNDLSIVSALSACAKFGAFEAGKWIHDFIWKNGFQVNRAIGNALVAMYSKCGDIESANWVFSQMEEKDLLSWSVMIWGWAIHGHFDLAIQYFEQMELTGIEPDGVVFLSVLTACSHSGQVDRGLELFDLMRLDYSIEPTMKHYSLVVDLFGRSGQLDKALSFIQSMPIEPDLVIWGTLFSACRAHKNIEMAELASVKILELEPKHPGSFVFLSNVYAAVGRWQDVERIRVYMKHKGVKKDTGWSYIEAEGRVHSFVAGDHYH</sequence>
<organism evidence="4 5">
    <name type="scientific">Dillenia turbinata</name>
    <dbReference type="NCBI Taxonomy" id="194707"/>
    <lineage>
        <taxon>Eukaryota</taxon>
        <taxon>Viridiplantae</taxon>
        <taxon>Streptophyta</taxon>
        <taxon>Embryophyta</taxon>
        <taxon>Tracheophyta</taxon>
        <taxon>Spermatophyta</taxon>
        <taxon>Magnoliopsida</taxon>
        <taxon>eudicotyledons</taxon>
        <taxon>Gunneridae</taxon>
        <taxon>Pentapetalae</taxon>
        <taxon>Dilleniales</taxon>
        <taxon>Dilleniaceae</taxon>
        <taxon>Dillenia</taxon>
    </lineage>
</organism>
<dbReference type="GO" id="GO:0009451">
    <property type="term" value="P:RNA modification"/>
    <property type="evidence" value="ECO:0007669"/>
    <property type="project" value="InterPro"/>
</dbReference>
<evidence type="ECO:0000256" key="1">
    <source>
        <dbReference type="ARBA" id="ARBA00006643"/>
    </source>
</evidence>
<evidence type="ECO:0000313" key="5">
    <source>
        <dbReference type="Proteomes" id="UP001370490"/>
    </source>
</evidence>
<protein>
    <submittedName>
        <fullName evidence="4">E motif</fullName>
    </submittedName>
</protein>
<proteinExistence type="inferred from homology"/>
<dbReference type="FunFam" id="1.25.40.10:FF:000090">
    <property type="entry name" value="Pentatricopeptide repeat-containing protein, chloroplastic"/>
    <property type="match status" value="1"/>
</dbReference>
<comment type="similarity">
    <text evidence="1">Belongs to the PPR family. PCMP-H subfamily.</text>
</comment>
<feature type="repeat" description="PPR" evidence="3">
    <location>
        <begin position="101"/>
        <end position="135"/>
    </location>
</feature>
<dbReference type="PANTHER" id="PTHR47926">
    <property type="entry name" value="PENTATRICOPEPTIDE REPEAT-CONTAINING PROTEIN"/>
    <property type="match status" value="1"/>
</dbReference>
<dbReference type="Gene3D" id="1.25.40.10">
    <property type="entry name" value="Tetratricopeptide repeat domain"/>
    <property type="match status" value="4"/>
</dbReference>
<evidence type="ECO:0000313" key="4">
    <source>
        <dbReference type="EMBL" id="KAK6914314.1"/>
    </source>
</evidence>
<dbReference type="PROSITE" id="PS51375">
    <property type="entry name" value="PPR"/>
    <property type="match status" value="4"/>
</dbReference>
<dbReference type="AlphaFoldDB" id="A0AAN8UK86"/>
<keyword evidence="2" id="KW-0677">Repeat</keyword>
<dbReference type="InterPro" id="IPR002885">
    <property type="entry name" value="PPR_rpt"/>
</dbReference>
<dbReference type="Pfam" id="PF01535">
    <property type="entry name" value="PPR"/>
    <property type="match status" value="5"/>
</dbReference>
<reference evidence="4 5" key="1">
    <citation type="submission" date="2023-12" db="EMBL/GenBank/DDBJ databases">
        <title>A high-quality genome assembly for Dillenia turbinata (Dilleniales).</title>
        <authorList>
            <person name="Chanderbali A."/>
        </authorList>
    </citation>
    <scope>NUCLEOTIDE SEQUENCE [LARGE SCALE GENOMIC DNA]</scope>
    <source>
        <strain evidence="4">LSX21</strain>
        <tissue evidence="4">Leaf</tissue>
    </source>
</reference>
<dbReference type="EMBL" id="JBAMMX010000026">
    <property type="protein sequence ID" value="KAK6914314.1"/>
    <property type="molecule type" value="Genomic_DNA"/>
</dbReference>
<dbReference type="NCBIfam" id="TIGR00756">
    <property type="entry name" value="PPR"/>
    <property type="match status" value="6"/>
</dbReference>
<feature type="non-terminal residue" evidence="4">
    <location>
        <position position="563"/>
    </location>
</feature>
<feature type="repeat" description="PPR" evidence="3">
    <location>
        <begin position="369"/>
        <end position="403"/>
    </location>
</feature>
<gene>
    <name evidence="4" type="ORF">RJ641_021635</name>
</gene>
<dbReference type="InterPro" id="IPR046960">
    <property type="entry name" value="PPR_At4g14850-like_plant"/>
</dbReference>
<name>A0AAN8UK86_9MAGN</name>
<feature type="repeat" description="PPR" evidence="3">
    <location>
        <begin position="268"/>
        <end position="302"/>
    </location>
</feature>
<dbReference type="InterPro" id="IPR046848">
    <property type="entry name" value="E_motif"/>
</dbReference>
<dbReference type="FunFam" id="1.25.40.10:FF:000333">
    <property type="entry name" value="Pentatricopeptide repeat-containing protein"/>
    <property type="match status" value="1"/>
</dbReference>
<dbReference type="GO" id="GO:0003723">
    <property type="term" value="F:RNA binding"/>
    <property type="evidence" value="ECO:0007669"/>
    <property type="project" value="InterPro"/>
</dbReference>
<dbReference type="PANTHER" id="PTHR47926:SF492">
    <property type="entry name" value="DYW DOMAIN-CONTAINING PROTEIN"/>
    <property type="match status" value="1"/>
</dbReference>